<accession>A0A418R6A8</accession>
<protein>
    <submittedName>
        <fullName evidence="1">Uncharacterized protein</fullName>
    </submittedName>
</protein>
<comment type="caution">
    <text evidence="1">The sequence shown here is derived from an EMBL/GenBank/DDBJ whole genome shotgun (WGS) entry which is preliminary data.</text>
</comment>
<reference evidence="1 2" key="1">
    <citation type="submission" date="2018-09" db="EMBL/GenBank/DDBJ databases">
        <authorList>
            <person name="Zeman M."/>
            <person name="Pardy F."/>
        </authorList>
    </citation>
    <scope>NUCLEOTIDE SEQUENCE [LARGE SCALE GENOMIC DNA]</scope>
    <source>
        <strain evidence="1 2">CCM 8852</strain>
    </source>
</reference>
<gene>
    <name evidence="1" type="ORF">D0T11_04200</name>
</gene>
<organism evidence="1 2">
    <name type="scientific">Hymenobacter rubripertinctus</name>
    <dbReference type="NCBI Taxonomy" id="2029981"/>
    <lineage>
        <taxon>Bacteria</taxon>
        <taxon>Pseudomonadati</taxon>
        <taxon>Bacteroidota</taxon>
        <taxon>Cytophagia</taxon>
        <taxon>Cytophagales</taxon>
        <taxon>Hymenobacteraceae</taxon>
        <taxon>Hymenobacter</taxon>
    </lineage>
</organism>
<keyword evidence="2" id="KW-1185">Reference proteome</keyword>
<reference evidence="1 2" key="2">
    <citation type="submission" date="2019-01" db="EMBL/GenBank/DDBJ databases">
        <title>Hymenobacter humicola sp. nov., isolated from soils in Antarctica.</title>
        <authorList>
            <person name="Sedlacek I."/>
            <person name="Holochova P."/>
            <person name="Kralova S."/>
            <person name="Pantucek R."/>
            <person name="Stankova E."/>
            <person name="Vrbovska V."/>
            <person name="Kristofova L."/>
            <person name="Svec P."/>
            <person name="Busse H.-J."/>
        </authorList>
    </citation>
    <scope>NUCLEOTIDE SEQUENCE [LARGE SCALE GENOMIC DNA]</scope>
    <source>
        <strain evidence="1 2">CCM 8852</strain>
    </source>
</reference>
<dbReference type="Proteomes" id="UP000284250">
    <property type="component" value="Unassembled WGS sequence"/>
</dbReference>
<dbReference type="AlphaFoldDB" id="A0A418R6A8"/>
<name>A0A418R6A8_9BACT</name>
<evidence type="ECO:0000313" key="2">
    <source>
        <dbReference type="Proteomes" id="UP000284250"/>
    </source>
</evidence>
<dbReference type="EMBL" id="QYCN01000004">
    <property type="protein sequence ID" value="RIY12936.1"/>
    <property type="molecule type" value="Genomic_DNA"/>
</dbReference>
<sequence length="72" mass="7436">MASEPVLLAPAAAGVAFHRPARVFNVFFNGRQGEAGVAGQVARVTVVLATVKKIVLPGRPVLRSSLAARAEA</sequence>
<evidence type="ECO:0000313" key="1">
    <source>
        <dbReference type="EMBL" id="RIY12936.1"/>
    </source>
</evidence>
<proteinExistence type="predicted"/>